<dbReference type="GO" id="GO:0016887">
    <property type="term" value="F:ATP hydrolysis activity"/>
    <property type="evidence" value="ECO:0007669"/>
    <property type="project" value="TreeGrafter"/>
</dbReference>
<dbReference type="GO" id="GO:0098793">
    <property type="term" value="C:presynapse"/>
    <property type="evidence" value="ECO:0007669"/>
    <property type="project" value="GOC"/>
</dbReference>
<evidence type="ECO:0000313" key="7">
    <source>
        <dbReference type="EnsemblMetazoa" id="XP_022657852"/>
    </source>
</evidence>
<dbReference type="PANTHER" id="PTHR12713">
    <property type="entry name" value="VACUOLAR ATP SYNTHASE SUBUNIT G"/>
    <property type="match status" value="1"/>
</dbReference>
<proteinExistence type="inferred from homology"/>
<dbReference type="FunFam" id="1.20.5.2950:FF:000001">
    <property type="entry name" value="V-type proton ATPase subunit G"/>
    <property type="match status" value="1"/>
</dbReference>
<dbReference type="Gene3D" id="1.20.5.2950">
    <property type="match status" value="1"/>
</dbReference>
<protein>
    <submittedName>
        <fullName evidence="7">Uncharacterized protein</fullName>
    </submittedName>
</protein>
<dbReference type="NCBIfam" id="TIGR01147">
    <property type="entry name" value="V_ATP_synt_G"/>
    <property type="match status" value="1"/>
</dbReference>
<evidence type="ECO:0000256" key="1">
    <source>
        <dbReference type="ARBA" id="ARBA00010066"/>
    </source>
</evidence>
<feature type="coiled-coil region" evidence="5">
    <location>
        <begin position="166"/>
        <end position="226"/>
    </location>
</feature>
<feature type="compositionally biased region" description="Basic residues" evidence="6">
    <location>
        <begin position="32"/>
        <end position="41"/>
    </location>
</feature>
<evidence type="ECO:0000256" key="3">
    <source>
        <dbReference type="ARBA" id="ARBA00022781"/>
    </source>
</evidence>
<evidence type="ECO:0000256" key="6">
    <source>
        <dbReference type="SAM" id="MobiDB-lite"/>
    </source>
</evidence>
<dbReference type="Proteomes" id="UP000594260">
    <property type="component" value="Unplaced"/>
</dbReference>
<keyword evidence="4" id="KW-0406">Ion transport</keyword>
<keyword evidence="5" id="KW-0175">Coiled coil</keyword>
<feature type="compositionally biased region" description="Basic and acidic residues" evidence="6">
    <location>
        <begin position="1"/>
        <end position="17"/>
    </location>
</feature>
<evidence type="ECO:0000256" key="2">
    <source>
        <dbReference type="ARBA" id="ARBA00022448"/>
    </source>
</evidence>
<dbReference type="InterPro" id="IPR005124">
    <property type="entry name" value="V-ATPase_G"/>
</dbReference>
<feature type="compositionally biased region" description="Basic and acidic residues" evidence="6">
    <location>
        <begin position="42"/>
        <end position="93"/>
    </location>
</feature>
<dbReference type="EnsemblMetazoa" id="XM_022802117">
    <property type="protein sequence ID" value="XP_022657852"/>
    <property type="gene ID" value="LOC111248955"/>
</dbReference>
<sequence length="331" mass="39547">MPYRNPERLPDQQDKLRHSTTCNKIDSPAHHERSHKPRHDKSHTSHDFDKPHRGPERSPHGHHDKSAHPQGYHEKSPQQGHQDKAQYHHDRSVRIHHTRPQHSPQEKLGTPTTGHHERHERSPNHDGWPNLTPKINYSQQNINYPTAQMNPHLQYQQYRKNQSRGVQQLLEAERRASEKVAEARRRKARRIKQAKQEAQYEAEKYREEKERKFKAYEESLKEWRIRTQAKIDVETQRQLNQLDQLMMKNKSKVARGLINIIQNVQCEMHRNQKFLSPDDYDQHTNHHNGHHHNNHHHNGHHHDGHYHTGHYHDSLHRDQDLSTSKIVVRLK</sequence>
<keyword evidence="3" id="KW-0375">Hydrogen ion transport</keyword>
<dbReference type="GO" id="GO:0000221">
    <property type="term" value="C:vacuolar proton-transporting V-type ATPase, V1 domain"/>
    <property type="evidence" value="ECO:0007669"/>
    <property type="project" value="TreeGrafter"/>
</dbReference>
<dbReference type="GO" id="GO:0097401">
    <property type="term" value="P:synaptic vesicle lumen acidification"/>
    <property type="evidence" value="ECO:0007669"/>
    <property type="project" value="TreeGrafter"/>
</dbReference>
<feature type="compositionally biased region" description="Basic and acidic residues" evidence="6">
    <location>
        <begin position="310"/>
        <end position="320"/>
    </location>
</feature>
<dbReference type="RefSeq" id="XP_022657852.1">
    <property type="nucleotide sequence ID" value="XM_022802117.1"/>
</dbReference>
<reference evidence="7" key="1">
    <citation type="submission" date="2021-01" db="UniProtKB">
        <authorList>
            <consortium name="EnsemblMetazoa"/>
        </authorList>
    </citation>
    <scope>IDENTIFICATION</scope>
</reference>
<name>A0A7M7JVK6_VARDE</name>
<organism evidence="7 8">
    <name type="scientific">Varroa destructor</name>
    <name type="common">Honeybee mite</name>
    <dbReference type="NCBI Taxonomy" id="109461"/>
    <lineage>
        <taxon>Eukaryota</taxon>
        <taxon>Metazoa</taxon>
        <taxon>Ecdysozoa</taxon>
        <taxon>Arthropoda</taxon>
        <taxon>Chelicerata</taxon>
        <taxon>Arachnida</taxon>
        <taxon>Acari</taxon>
        <taxon>Parasitiformes</taxon>
        <taxon>Mesostigmata</taxon>
        <taxon>Gamasina</taxon>
        <taxon>Dermanyssoidea</taxon>
        <taxon>Varroidae</taxon>
        <taxon>Varroa</taxon>
    </lineage>
</organism>
<accession>A0A7M7JVK6</accession>
<feature type="compositionally biased region" description="Basic residues" evidence="6">
    <location>
        <begin position="285"/>
        <end position="309"/>
    </location>
</feature>
<dbReference type="GO" id="GO:0046961">
    <property type="term" value="F:proton-transporting ATPase activity, rotational mechanism"/>
    <property type="evidence" value="ECO:0007669"/>
    <property type="project" value="InterPro"/>
</dbReference>
<keyword evidence="8" id="KW-1185">Reference proteome</keyword>
<feature type="region of interest" description="Disordered" evidence="6">
    <location>
        <begin position="279"/>
        <end position="331"/>
    </location>
</feature>
<evidence type="ECO:0000256" key="5">
    <source>
        <dbReference type="SAM" id="Coils"/>
    </source>
</evidence>
<evidence type="ECO:0000256" key="4">
    <source>
        <dbReference type="ARBA" id="ARBA00023065"/>
    </source>
</evidence>
<feature type="region of interest" description="Disordered" evidence="6">
    <location>
        <begin position="1"/>
        <end position="130"/>
    </location>
</feature>
<dbReference type="PANTHER" id="PTHR12713:SF11">
    <property type="entry name" value="V-TYPE PROTON ATPASE SUBUNIT G"/>
    <property type="match status" value="1"/>
</dbReference>
<dbReference type="InParanoid" id="A0A7M7JVK6"/>
<dbReference type="AlphaFoldDB" id="A0A7M7JVK6"/>
<dbReference type="KEGG" id="vde:111248955"/>
<evidence type="ECO:0000313" key="8">
    <source>
        <dbReference type="Proteomes" id="UP000594260"/>
    </source>
</evidence>
<feature type="compositionally biased region" description="Basic and acidic residues" evidence="6">
    <location>
        <begin position="114"/>
        <end position="124"/>
    </location>
</feature>
<dbReference type="Pfam" id="PF03179">
    <property type="entry name" value="V-ATPase_G"/>
    <property type="match status" value="1"/>
</dbReference>
<comment type="similarity">
    <text evidence="1">Belongs to the V-ATPase G subunit family.</text>
</comment>
<keyword evidence="2" id="KW-0813">Transport</keyword>
<dbReference type="GeneID" id="111248955"/>